<evidence type="ECO:0000256" key="10">
    <source>
        <dbReference type="ARBA" id="ARBA00023015"/>
    </source>
</evidence>
<organism evidence="16 17">
    <name type="scientific">Cannabis sativa</name>
    <name type="common">Hemp</name>
    <name type="synonym">Marijuana</name>
    <dbReference type="NCBI Taxonomy" id="3483"/>
    <lineage>
        <taxon>Eukaryota</taxon>
        <taxon>Viridiplantae</taxon>
        <taxon>Streptophyta</taxon>
        <taxon>Embryophyta</taxon>
        <taxon>Tracheophyta</taxon>
        <taxon>Spermatophyta</taxon>
        <taxon>Magnoliopsida</taxon>
        <taxon>eudicotyledons</taxon>
        <taxon>Gunneridae</taxon>
        <taxon>Pentapetalae</taxon>
        <taxon>rosids</taxon>
        <taxon>fabids</taxon>
        <taxon>Rosales</taxon>
        <taxon>Cannabaceae</taxon>
        <taxon>Cannabis</taxon>
    </lineage>
</organism>
<dbReference type="FunFam" id="1.10.420.10:FF:000011">
    <property type="entry name" value="Adenylate/guanylate cyclase"/>
    <property type="match status" value="1"/>
</dbReference>
<evidence type="ECO:0000256" key="11">
    <source>
        <dbReference type="ARBA" id="ARBA00023125"/>
    </source>
</evidence>
<dbReference type="InterPro" id="IPR002207">
    <property type="entry name" value="Peroxidase_I"/>
</dbReference>
<evidence type="ECO:0000259" key="15">
    <source>
        <dbReference type="PROSITE" id="PS50873"/>
    </source>
</evidence>
<keyword evidence="13" id="KW-0539">Nucleus</keyword>
<evidence type="ECO:0000256" key="9">
    <source>
        <dbReference type="ARBA" id="ARBA00023004"/>
    </source>
</evidence>
<keyword evidence="11" id="KW-0238">DNA-binding</keyword>
<dbReference type="PANTHER" id="PTHR31356">
    <property type="entry name" value="THYLAKOID LUMENAL 29 KDA PROTEIN, CHLOROPLASTIC-RELATED"/>
    <property type="match status" value="1"/>
</dbReference>
<proteinExistence type="inferred from homology"/>
<dbReference type="EC" id="1.11.1.11" evidence="4"/>
<keyword evidence="9" id="KW-0408">Iron</keyword>
<evidence type="ECO:0000256" key="4">
    <source>
        <dbReference type="ARBA" id="ARBA00012940"/>
    </source>
</evidence>
<reference evidence="16" key="1">
    <citation type="submission" date="2018-11" db="EMBL/GenBank/DDBJ databases">
        <authorList>
            <person name="Grassa J C."/>
        </authorList>
    </citation>
    <scope>NUCLEOTIDE SEQUENCE [LARGE SCALE GENOMIC DNA]</scope>
</reference>
<evidence type="ECO:0000256" key="7">
    <source>
        <dbReference type="ARBA" id="ARBA00022723"/>
    </source>
</evidence>
<protein>
    <recommendedName>
        <fullName evidence="4">L-ascorbate peroxidase</fullName>
        <ecNumber evidence="4">1.11.1.11</ecNumber>
    </recommendedName>
</protein>
<dbReference type="FunFam" id="1.10.520.10:FF:000011">
    <property type="entry name" value="L-ascorbate peroxidase"/>
    <property type="match status" value="1"/>
</dbReference>
<dbReference type="InterPro" id="IPR003340">
    <property type="entry name" value="B3_DNA-bd"/>
</dbReference>
<evidence type="ECO:0000256" key="1">
    <source>
        <dbReference type="ARBA" id="ARBA00001970"/>
    </source>
</evidence>
<dbReference type="Gene3D" id="1.10.520.10">
    <property type="match status" value="1"/>
</dbReference>
<dbReference type="SUPFAM" id="SSF48113">
    <property type="entry name" value="Heme-dependent peroxidases"/>
    <property type="match status" value="1"/>
</dbReference>
<evidence type="ECO:0000256" key="3">
    <source>
        <dbReference type="ARBA" id="ARBA00006873"/>
    </source>
</evidence>
<evidence type="ECO:0000256" key="2">
    <source>
        <dbReference type="ARBA" id="ARBA00004123"/>
    </source>
</evidence>
<evidence type="ECO:0000256" key="8">
    <source>
        <dbReference type="ARBA" id="ARBA00023002"/>
    </source>
</evidence>
<keyword evidence="8" id="KW-0560">Oxidoreductase</keyword>
<feature type="domain" description="TF-B3" evidence="14">
    <location>
        <begin position="511"/>
        <end position="610"/>
    </location>
</feature>
<evidence type="ECO:0000313" key="17">
    <source>
        <dbReference type="Proteomes" id="UP000596661"/>
    </source>
</evidence>
<comment type="similarity">
    <text evidence="3">Belongs to the peroxidase family. Ascorbate peroxidase subfamily.</text>
</comment>
<dbReference type="GO" id="GO:0003677">
    <property type="term" value="F:DNA binding"/>
    <property type="evidence" value="ECO:0007669"/>
    <property type="project" value="UniProtKB-KW"/>
</dbReference>
<dbReference type="AlphaFoldDB" id="A0A803PF40"/>
<dbReference type="Gramene" id="evm.model.04.1936">
    <property type="protein sequence ID" value="cds.evm.model.04.1936"/>
    <property type="gene ID" value="evm.TU.04.1936"/>
</dbReference>
<dbReference type="PROSITE" id="PS50863">
    <property type="entry name" value="B3"/>
    <property type="match status" value="1"/>
</dbReference>
<dbReference type="EnsemblPlants" id="evm.model.04.1936">
    <property type="protein sequence ID" value="cds.evm.model.04.1936"/>
    <property type="gene ID" value="evm.TU.04.1936"/>
</dbReference>
<dbReference type="PROSITE" id="PS00435">
    <property type="entry name" value="PEROXIDASE_1"/>
    <property type="match status" value="1"/>
</dbReference>
<evidence type="ECO:0000256" key="6">
    <source>
        <dbReference type="ARBA" id="ARBA00022617"/>
    </source>
</evidence>
<dbReference type="Pfam" id="PF02362">
    <property type="entry name" value="B3"/>
    <property type="match status" value="1"/>
</dbReference>
<keyword evidence="6" id="KW-0349">Heme</keyword>
<keyword evidence="5" id="KW-0575">Peroxidase</keyword>
<evidence type="ECO:0000313" key="16">
    <source>
        <dbReference type="EnsemblPlants" id="cds.evm.model.04.1936"/>
    </source>
</evidence>
<dbReference type="InterPro" id="IPR010255">
    <property type="entry name" value="Haem_peroxidase_sf"/>
</dbReference>
<dbReference type="InterPro" id="IPR002016">
    <property type="entry name" value="Haem_peroxidase"/>
</dbReference>
<reference evidence="16" key="2">
    <citation type="submission" date="2021-03" db="UniProtKB">
        <authorList>
            <consortium name="EnsemblPlants"/>
        </authorList>
    </citation>
    <scope>IDENTIFICATION</scope>
</reference>
<dbReference type="PRINTS" id="PR00458">
    <property type="entry name" value="PEROXIDASE"/>
</dbReference>
<dbReference type="PANTHER" id="PTHR31356:SF8">
    <property type="entry name" value="L-ASCORBATE PEROXIDASE 6-RELATED"/>
    <property type="match status" value="1"/>
</dbReference>
<dbReference type="GO" id="GO:0046872">
    <property type="term" value="F:metal ion binding"/>
    <property type="evidence" value="ECO:0007669"/>
    <property type="project" value="UniProtKB-KW"/>
</dbReference>
<dbReference type="Proteomes" id="UP000596661">
    <property type="component" value="Chromosome 4"/>
</dbReference>
<dbReference type="GO" id="GO:0016688">
    <property type="term" value="F:L-ascorbate peroxidase activity"/>
    <property type="evidence" value="ECO:0007669"/>
    <property type="project" value="UniProtKB-EC"/>
</dbReference>
<dbReference type="PROSITE" id="PS00436">
    <property type="entry name" value="PEROXIDASE_2"/>
    <property type="match status" value="1"/>
</dbReference>
<comment type="cofactor">
    <cofactor evidence="1">
        <name>heme b</name>
        <dbReference type="ChEBI" id="CHEBI:60344"/>
    </cofactor>
</comment>
<keyword evidence="12" id="KW-0804">Transcription</keyword>
<keyword evidence="10" id="KW-0805">Transcription regulation</keyword>
<dbReference type="GO" id="GO:0000302">
    <property type="term" value="P:response to reactive oxygen species"/>
    <property type="evidence" value="ECO:0007669"/>
    <property type="project" value="TreeGrafter"/>
</dbReference>
<dbReference type="InterPro" id="IPR019793">
    <property type="entry name" value="Peroxidases_heam-ligand_BS"/>
</dbReference>
<keyword evidence="17" id="KW-1185">Reference proteome</keyword>
<feature type="domain" description="Plant heme peroxidase family profile" evidence="15">
    <location>
        <begin position="116"/>
        <end position="320"/>
    </location>
</feature>
<dbReference type="InterPro" id="IPR044831">
    <property type="entry name" value="Ccp1-like"/>
</dbReference>
<dbReference type="PRINTS" id="PR00459">
    <property type="entry name" value="ASPEROXIDASE"/>
</dbReference>
<dbReference type="Gene3D" id="1.10.420.10">
    <property type="entry name" value="Peroxidase, domain 2"/>
    <property type="match status" value="1"/>
</dbReference>
<dbReference type="CDD" id="cd10017">
    <property type="entry name" value="B3_DNA"/>
    <property type="match status" value="2"/>
</dbReference>
<sequence>MASPTSVSAVVAPPSFSASLRRRIKIPATFLRSPSSAFYFGPTFPTASYSTHTSVAVGDHNWNRRGLVFTATLPFLIPLYESLDSVSVKAAESISNNEYSKLLKDEIRKVVPKGRAAGVLRLVFHDAGTFDINDNSGGMNGSIIYELERPENAGLKGPVKIIQKAKSVVEAIKPVSWADLIAVAGAEAVSLCGGPTIPVALGRVDSKDEDPDGKLPLETLGASALKESFRRKGLSTQELVALTGAHTLGSKGFGDPDVFDNSYFKILLKKPWKSGGMSGMVGLPSDRALAEDEECLSWITKYAENQNLFFEDFEKAYIKLVNSEEGWPEFAKHYNLKRGYTLTFRYDGNSDFNVIIFDINTIEINYPSVPDTKEFLTPKKEVINGDEVSSSNNKMKKAFALPCPMPIRQAKFNGEIEFVTPKKESMDATDFVKIFDEFPQPRMQSSEFQLVNVPQYDPNPIMTEQLDILPKNNGKKIKKRSKIPEHVKQLKGHEKSLALQMADGFRSKRPFIKVVMQPSFVYENRMFIPLKFAMTYIKNQGDVILTGPNGRYWSSEFKMRTVKTKNPGPRICNGWREFAKGYNLEIGDVCIFELLDGIQTTFEVSIVRFAEYECCQWSQDSKYANGGSKAYKDVKVKIEIE</sequence>
<dbReference type="GO" id="GO:0005634">
    <property type="term" value="C:nucleus"/>
    <property type="evidence" value="ECO:0007669"/>
    <property type="project" value="UniProtKB-SubCell"/>
</dbReference>
<dbReference type="PROSITE" id="PS50873">
    <property type="entry name" value="PEROXIDASE_4"/>
    <property type="match status" value="1"/>
</dbReference>
<dbReference type="InterPro" id="IPR015300">
    <property type="entry name" value="DNA-bd_pseudobarrel_sf"/>
</dbReference>
<keyword evidence="7" id="KW-0479">Metal-binding</keyword>
<dbReference type="GO" id="GO:0034599">
    <property type="term" value="P:cellular response to oxidative stress"/>
    <property type="evidence" value="ECO:0007669"/>
    <property type="project" value="InterPro"/>
</dbReference>
<dbReference type="GO" id="GO:0042744">
    <property type="term" value="P:hydrogen peroxide catabolic process"/>
    <property type="evidence" value="ECO:0007669"/>
    <property type="project" value="TreeGrafter"/>
</dbReference>
<dbReference type="GO" id="GO:0020037">
    <property type="term" value="F:heme binding"/>
    <property type="evidence" value="ECO:0007669"/>
    <property type="project" value="InterPro"/>
</dbReference>
<evidence type="ECO:0000256" key="13">
    <source>
        <dbReference type="ARBA" id="ARBA00023242"/>
    </source>
</evidence>
<dbReference type="InterPro" id="IPR019794">
    <property type="entry name" value="Peroxidases_AS"/>
</dbReference>
<dbReference type="SMART" id="SM01019">
    <property type="entry name" value="B3"/>
    <property type="match status" value="2"/>
</dbReference>
<evidence type="ECO:0000256" key="12">
    <source>
        <dbReference type="ARBA" id="ARBA00023163"/>
    </source>
</evidence>
<dbReference type="EMBL" id="UZAU01000401">
    <property type="status" value="NOT_ANNOTATED_CDS"/>
    <property type="molecule type" value="Genomic_DNA"/>
</dbReference>
<accession>A0A803PF40</accession>
<dbReference type="Pfam" id="PF00141">
    <property type="entry name" value="peroxidase"/>
    <property type="match status" value="1"/>
</dbReference>
<evidence type="ECO:0000256" key="5">
    <source>
        <dbReference type="ARBA" id="ARBA00022559"/>
    </source>
</evidence>
<dbReference type="SUPFAM" id="SSF101936">
    <property type="entry name" value="DNA-binding pseudobarrel domain"/>
    <property type="match status" value="2"/>
</dbReference>
<comment type="subcellular location">
    <subcellularLocation>
        <location evidence="2">Nucleus</location>
    </subcellularLocation>
</comment>
<dbReference type="Gene3D" id="2.40.330.10">
    <property type="entry name" value="DNA-binding pseudobarrel domain"/>
    <property type="match status" value="1"/>
</dbReference>
<evidence type="ECO:0000259" key="14">
    <source>
        <dbReference type="PROSITE" id="PS50863"/>
    </source>
</evidence>
<name>A0A803PF40_CANSA</name>